<keyword evidence="6" id="KW-1185">Reference proteome</keyword>
<comment type="subcellular location">
    <subcellularLocation>
        <location evidence="1">Cytoplasm</location>
    </subcellularLocation>
</comment>
<dbReference type="EMBL" id="JACHJQ010000003">
    <property type="protein sequence ID" value="MBB4906529.1"/>
    <property type="molecule type" value="Genomic_DNA"/>
</dbReference>
<evidence type="ECO:0000256" key="1">
    <source>
        <dbReference type="ARBA" id="ARBA00004496"/>
    </source>
</evidence>
<evidence type="ECO:0000256" key="2">
    <source>
        <dbReference type="ARBA" id="ARBA00006411"/>
    </source>
</evidence>
<accession>A0A7W7Q4H0</accession>
<evidence type="ECO:0000256" key="4">
    <source>
        <dbReference type="ARBA" id="ARBA00023186"/>
    </source>
</evidence>
<dbReference type="Proteomes" id="UP000520767">
    <property type="component" value="Unassembled WGS sequence"/>
</dbReference>
<comment type="caution">
    <text evidence="5">The sequence shown here is derived from an EMBL/GenBank/DDBJ whole genome shotgun (WGS) entry which is preliminary data.</text>
</comment>
<organism evidence="5 6">
    <name type="scientific">Actinophytocola algeriensis</name>
    <dbReference type="NCBI Taxonomy" id="1768010"/>
    <lineage>
        <taxon>Bacteria</taxon>
        <taxon>Bacillati</taxon>
        <taxon>Actinomycetota</taxon>
        <taxon>Actinomycetes</taxon>
        <taxon>Pseudonocardiales</taxon>
        <taxon>Pseudonocardiaceae</taxon>
    </lineage>
</organism>
<reference evidence="5 6" key="1">
    <citation type="submission" date="2020-08" db="EMBL/GenBank/DDBJ databases">
        <title>Genomic Encyclopedia of Type Strains, Phase III (KMG-III): the genomes of soil and plant-associated and newly described type strains.</title>
        <authorList>
            <person name="Whitman W."/>
        </authorList>
    </citation>
    <scope>NUCLEOTIDE SEQUENCE [LARGE SCALE GENOMIC DNA]</scope>
    <source>
        <strain evidence="5 6">CECT 8960</strain>
    </source>
</reference>
<keyword evidence="3" id="KW-0963">Cytoplasm</keyword>
<sequence>MISGTIVLSKLEFDVLWEHEKLPQKHEALTVPSPGRTHTERRQLVAQAFADLEERGLADRDRATPELLDRLNLLAYPQLAIDSWVWTDHRISSLAVVSGSSALLCAVDGPEVWLIPARETAIAEAAVSVAGDVVAGPGLSVSVPSDVLGAADAEARGDVREFAAALSRSGVSGPDAKTMADMVRDMNVRGQFCVSRMHRDQRMVRADRVVAFHDTPRGRYVHLAKPNVDGRMWSTVTPADNRRLASCVQELMAEV</sequence>
<evidence type="ECO:0000313" key="6">
    <source>
        <dbReference type="Proteomes" id="UP000520767"/>
    </source>
</evidence>
<proteinExistence type="inferred from homology"/>
<name>A0A7W7Q4H0_9PSEU</name>
<protein>
    <recommendedName>
        <fullName evidence="7">ESAT-6 protein secretion system EspG family protein</fullName>
    </recommendedName>
</protein>
<evidence type="ECO:0000256" key="3">
    <source>
        <dbReference type="ARBA" id="ARBA00022490"/>
    </source>
</evidence>
<gene>
    <name evidence="5" type="ORF">FHR82_002749</name>
</gene>
<evidence type="ECO:0008006" key="7">
    <source>
        <dbReference type="Google" id="ProtNLM"/>
    </source>
</evidence>
<dbReference type="Pfam" id="PF14011">
    <property type="entry name" value="ESX-1_EspG"/>
    <property type="match status" value="1"/>
</dbReference>
<dbReference type="AlphaFoldDB" id="A0A7W7Q4H0"/>
<comment type="similarity">
    <text evidence="2">Belongs to the EspG family.</text>
</comment>
<dbReference type="RefSeq" id="WP_184810731.1">
    <property type="nucleotide sequence ID" value="NZ_JACHJQ010000003.1"/>
</dbReference>
<keyword evidence="4" id="KW-0143">Chaperone</keyword>
<evidence type="ECO:0000313" key="5">
    <source>
        <dbReference type="EMBL" id="MBB4906529.1"/>
    </source>
</evidence>
<dbReference type="InterPro" id="IPR025734">
    <property type="entry name" value="EspG"/>
</dbReference>